<dbReference type="CDD" id="cd07474">
    <property type="entry name" value="Peptidases_S8_subtilisin_Vpr-like"/>
    <property type="match status" value="1"/>
</dbReference>
<dbReference type="Pfam" id="PF00082">
    <property type="entry name" value="Peptidase_S8"/>
    <property type="match status" value="1"/>
</dbReference>
<reference evidence="11" key="1">
    <citation type="submission" date="2022-08" db="EMBL/GenBank/DDBJ databases">
        <authorList>
            <person name="Tistechok S."/>
            <person name="Samborskyy M."/>
            <person name="Roman I."/>
        </authorList>
    </citation>
    <scope>NUCLEOTIDE SEQUENCE</scope>
    <source>
        <strain evidence="11">DSM 103496</strain>
    </source>
</reference>
<dbReference type="InterPro" id="IPR036852">
    <property type="entry name" value="Peptidase_S8/S53_dom_sf"/>
</dbReference>
<keyword evidence="3 6" id="KW-0378">Hydrolase</keyword>
<protein>
    <submittedName>
        <fullName evidence="11">S8 family serine peptidase</fullName>
    </submittedName>
</protein>
<dbReference type="InterPro" id="IPR023828">
    <property type="entry name" value="Peptidase_S8_Ser-AS"/>
</dbReference>
<gene>
    <name evidence="11" type="ORF">NZH93_18405</name>
</gene>
<dbReference type="PROSITE" id="PS00136">
    <property type="entry name" value="SUBTILASE_ASP"/>
    <property type="match status" value="1"/>
</dbReference>
<feature type="compositionally biased region" description="Basic and acidic residues" evidence="8">
    <location>
        <begin position="98"/>
        <end position="107"/>
    </location>
</feature>
<feature type="active site" description="Charge relay system" evidence="5 6">
    <location>
        <position position="265"/>
    </location>
</feature>
<evidence type="ECO:0000313" key="11">
    <source>
        <dbReference type="EMBL" id="MCS7478835.1"/>
    </source>
</evidence>
<dbReference type="InterPro" id="IPR034213">
    <property type="entry name" value="S8_Vpr-like"/>
</dbReference>
<dbReference type="Gene3D" id="3.40.50.200">
    <property type="entry name" value="Peptidase S8/S53 domain"/>
    <property type="match status" value="2"/>
</dbReference>
<dbReference type="PRINTS" id="PR00723">
    <property type="entry name" value="SUBTILISIN"/>
</dbReference>
<keyword evidence="12" id="KW-1185">Reference proteome</keyword>
<keyword evidence="2 6" id="KW-0645">Protease</keyword>
<keyword evidence="9" id="KW-0732">Signal</keyword>
<evidence type="ECO:0000256" key="6">
    <source>
        <dbReference type="PROSITE-ProRule" id="PRU01240"/>
    </source>
</evidence>
<dbReference type="PROSITE" id="PS51892">
    <property type="entry name" value="SUBTILASE"/>
    <property type="match status" value="1"/>
</dbReference>
<evidence type="ECO:0000256" key="9">
    <source>
        <dbReference type="SAM" id="SignalP"/>
    </source>
</evidence>
<dbReference type="PANTHER" id="PTHR43806">
    <property type="entry name" value="PEPTIDASE S8"/>
    <property type="match status" value="1"/>
</dbReference>
<evidence type="ECO:0000256" key="4">
    <source>
        <dbReference type="ARBA" id="ARBA00022825"/>
    </source>
</evidence>
<dbReference type="EMBL" id="JANYMP010000008">
    <property type="protein sequence ID" value="MCS7478835.1"/>
    <property type="molecule type" value="Genomic_DNA"/>
</dbReference>
<name>A0A9X2VLL3_9PSEU</name>
<comment type="caution">
    <text evidence="11">The sequence shown here is derived from an EMBL/GenBank/DDBJ whole genome shotgun (WGS) entry which is preliminary data.</text>
</comment>
<proteinExistence type="inferred from homology"/>
<evidence type="ECO:0000256" key="1">
    <source>
        <dbReference type="ARBA" id="ARBA00011073"/>
    </source>
</evidence>
<dbReference type="PROSITE" id="PS00137">
    <property type="entry name" value="SUBTILASE_HIS"/>
    <property type="match status" value="1"/>
</dbReference>
<dbReference type="SUPFAM" id="SSF52743">
    <property type="entry name" value="Subtilisin-like"/>
    <property type="match status" value="1"/>
</dbReference>
<evidence type="ECO:0000256" key="8">
    <source>
        <dbReference type="SAM" id="MobiDB-lite"/>
    </source>
</evidence>
<feature type="region of interest" description="Disordered" evidence="8">
    <location>
        <begin position="559"/>
        <end position="613"/>
    </location>
</feature>
<feature type="compositionally biased region" description="Polar residues" evidence="8">
    <location>
        <begin position="559"/>
        <end position="573"/>
    </location>
</feature>
<comment type="similarity">
    <text evidence="1 6 7">Belongs to the peptidase S8 family.</text>
</comment>
<dbReference type="PROSITE" id="PS00138">
    <property type="entry name" value="SUBTILASE_SER"/>
    <property type="match status" value="1"/>
</dbReference>
<organism evidence="11 12">
    <name type="scientific">Umezawaea endophytica</name>
    <dbReference type="NCBI Taxonomy" id="1654476"/>
    <lineage>
        <taxon>Bacteria</taxon>
        <taxon>Bacillati</taxon>
        <taxon>Actinomycetota</taxon>
        <taxon>Actinomycetes</taxon>
        <taxon>Pseudonocardiales</taxon>
        <taxon>Pseudonocardiaceae</taxon>
        <taxon>Umezawaea</taxon>
    </lineage>
</organism>
<dbReference type="Proteomes" id="UP001141259">
    <property type="component" value="Unassembled WGS sequence"/>
</dbReference>
<dbReference type="PANTHER" id="PTHR43806:SF11">
    <property type="entry name" value="CEREVISIN-RELATED"/>
    <property type="match status" value="1"/>
</dbReference>
<evidence type="ECO:0000256" key="3">
    <source>
        <dbReference type="ARBA" id="ARBA00022801"/>
    </source>
</evidence>
<sequence length="1109" mass="113507">MNNHRTPRSSGVLAASALLVAALLNATGAASAVPDLPLATPVPAVGGGPIVGRVGESLTRATGTVTAFVELTGPPAVEAYTAARSRGEGTDLATTAAKETRRRSDAKADKVLRALRDKDSATREVGKTSNAVPGVVVTADAAELRELASMPEVRAVRLSVPKFVHNASSVQLTNALKVWQQTGRLGDGMRVGVVDTGIDFTHADFGGPGTVAAYDAVDSTTAAPSVFPTAKVVGGKDFSGDDYDARYPEKSTPKPDDNPLDCAGHGTHVAGTAAGYGENADGSTFTGDYSALDADALAKMKIGPGTAPKASLYAVKIFGCEGSTNLTAQALDWTLDPNGDGDFSDHLDVVNLSLGGDYSGQDDPDSLFVRKITAAGVLVVASAGNGGDFYDVGGSPANTPEALAVANTRDAFAVLDGLEVDGATRAGQYSLNFTGYDALDLTAEAVPPADPENLDGCEPFSDADKARVAGKFAWLEWDDDESTRECGSAVRTDNAEAAGAAGAVLSSTRDNFTASIAGNAAIPVFQLTSTATDQVRPALENGSLKVRMTGALRKNVPTTTPKLADTITPTSSRGARGATAAKPDVAAPGDTILSADVGTGTDAASKGGTSMSSPHVAGIAALVRETHPDWSPEEVKAAVVNTAGADVTSGDDNTTGTTEAPMRVGAGRVDARAAVGTEVLAMVEDDPGSVGVSFGPVEVGGPVSLAKTVRVVNKSGRPRTASISYQPVTSVPGVDFDVSTPVVVLQPHGTADFRVTLRVDDPSRLRKSADPTVVKQQADHARQFLAEASGRLVVKPGGNPTALRVPVYAAPKPVADLTTSAAEFTGDRGVLTVDGRGVDQGEGDLAYRSLLSAFELQGTSDELPACDDVRKSDCAANTTAKGGDLRYVGATSTAPLVKAQGGSAEALLAFGVATWANWVTLGSTNTPEISIDTTGDGQADFTTVVAKPKDANGSVKADHWLARTRSADGTVVDEQPVNGQYGDVDTNVMDTDVVVLPVALTALGIDPAGASHRITYTVATDGIYTAPGNEDGVIDQIGTPMSFDPLKPGLWFQGGGDAALTYLAAPGTELVVNRDPAALAADGAGSLLVLQHHNATGRRANLVKVTDRD</sequence>
<feature type="active site" description="Charge relay system" evidence="5 6">
    <location>
        <position position="610"/>
    </location>
</feature>
<dbReference type="AlphaFoldDB" id="A0A9X2VLL3"/>
<feature type="chain" id="PRO_5040902957" evidence="9">
    <location>
        <begin position="33"/>
        <end position="1109"/>
    </location>
</feature>
<feature type="active site" description="Charge relay system" evidence="5 6">
    <location>
        <position position="195"/>
    </location>
</feature>
<dbReference type="InterPro" id="IPR023827">
    <property type="entry name" value="Peptidase_S8_Asp-AS"/>
</dbReference>
<dbReference type="RefSeq" id="WP_259624344.1">
    <property type="nucleotide sequence ID" value="NZ_JANYMP010000008.1"/>
</dbReference>
<feature type="region of interest" description="Disordered" evidence="8">
    <location>
        <begin position="88"/>
        <end position="107"/>
    </location>
</feature>
<evidence type="ECO:0000256" key="7">
    <source>
        <dbReference type="RuleBase" id="RU003355"/>
    </source>
</evidence>
<evidence type="ECO:0000256" key="5">
    <source>
        <dbReference type="PIRSR" id="PIRSR615500-1"/>
    </source>
</evidence>
<accession>A0A9X2VLL3</accession>
<evidence type="ECO:0000259" key="10">
    <source>
        <dbReference type="Pfam" id="PF00082"/>
    </source>
</evidence>
<evidence type="ECO:0000313" key="12">
    <source>
        <dbReference type="Proteomes" id="UP001141259"/>
    </source>
</evidence>
<dbReference type="InterPro" id="IPR000209">
    <property type="entry name" value="Peptidase_S8/S53_dom"/>
</dbReference>
<feature type="domain" description="Peptidase S8/S53" evidence="10">
    <location>
        <begin position="186"/>
        <end position="653"/>
    </location>
</feature>
<feature type="signal peptide" evidence="9">
    <location>
        <begin position="1"/>
        <end position="32"/>
    </location>
</feature>
<dbReference type="InterPro" id="IPR022398">
    <property type="entry name" value="Peptidase_S8_His-AS"/>
</dbReference>
<keyword evidence="4 6" id="KW-0720">Serine protease</keyword>
<dbReference type="GO" id="GO:0006508">
    <property type="term" value="P:proteolysis"/>
    <property type="evidence" value="ECO:0007669"/>
    <property type="project" value="UniProtKB-KW"/>
</dbReference>
<dbReference type="InterPro" id="IPR050131">
    <property type="entry name" value="Peptidase_S8_subtilisin-like"/>
</dbReference>
<dbReference type="InterPro" id="IPR015500">
    <property type="entry name" value="Peptidase_S8_subtilisin-rel"/>
</dbReference>
<dbReference type="GO" id="GO:0004252">
    <property type="term" value="F:serine-type endopeptidase activity"/>
    <property type="evidence" value="ECO:0007669"/>
    <property type="project" value="UniProtKB-UniRule"/>
</dbReference>
<evidence type="ECO:0000256" key="2">
    <source>
        <dbReference type="ARBA" id="ARBA00022670"/>
    </source>
</evidence>